<feature type="transmembrane region" description="Helical" evidence="7">
    <location>
        <begin position="93"/>
        <end position="116"/>
    </location>
</feature>
<dbReference type="Gene3D" id="1.20.1250.20">
    <property type="entry name" value="MFS general substrate transporter like domains"/>
    <property type="match status" value="1"/>
</dbReference>
<dbReference type="OrthoDB" id="2957734at2"/>
<feature type="transmembrane region" description="Helical" evidence="7">
    <location>
        <begin position="352"/>
        <end position="370"/>
    </location>
</feature>
<evidence type="ECO:0000256" key="4">
    <source>
        <dbReference type="ARBA" id="ARBA00022692"/>
    </source>
</evidence>
<dbReference type="AlphaFoldDB" id="A0A1T2XJG5"/>
<keyword evidence="10" id="KW-1185">Reference proteome</keyword>
<dbReference type="InterPro" id="IPR011701">
    <property type="entry name" value="MFS"/>
</dbReference>
<reference evidence="9 10" key="1">
    <citation type="submission" date="2017-01" db="EMBL/GenBank/DDBJ databases">
        <title>Genome analysis of Paenibacillus selenitrireducens ES3-24.</title>
        <authorList>
            <person name="Xu D."/>
            <person name="Yao R."/>
            <person name="Zheng S."/>
        </authorList>
    </citation>
    <scope>NUCLEOTIDE SEQUENCE [LARGE SCALE GENOMIC DNA]</scope>
    <source>
        <strain evidence="9 10">ES3-24</strain>
    </source>
</reference>
<evidence type="ECO:0000256" key="7">
    <source>
        <dbReference type="SAM" id="Phobius"/>
    </source>
</evidence>
<dbReference type="PANTHER" id="PTHR23517:SF3">
    <property type="entry name" value="INTEGRAL MEMBRANE TRANSPORT PROTEIN"/>
    <property type="match status" value="1"/>
</dbReference>
<keyword evidence="6 7" id="KW-0472">Membrane</keyword>
<dbReference type="PROSITE" id="PS50850">
    <property type="entry name" value="MFS"/>
    <property type="match status" value="1"/>
</dbReference>
<dbReference type="GO" id="GO:0022857">
    <property type="term" value="F:transmembrane transporter activity"/>
    <property type="evidence" value="ECO:0007669"/>
    <property type="project" value="InterPro"/>
</dbReference>
<proteinExistence type="predicted"/>
<feature type="transmembrane region" description="Helical" evidence="7">
    <location>
        <begin position="328"/>
        <end position="346"/>
    </location>
</feature>
<dbReference type="Pfam" id="PF07690">
    <property type="entry name" value="MFS_1"/>
    <property type="match status" value="1"/>
</dbReference>
<dbReference type="RefSeq" id="WP_078497349.1">
    <property type="nucleotide sequence ID" value="NZ_MSZX01000002.1"/>
</dbReference>
<feature type="transmembrane region" description="Helical" evidence="7">
    <location>
        <begin position="293"/>
        <end position="316"/>
    </location>
</feature>
<dbReference type="Proteomes" id="UP000190188">
    <property type="component" value="Unassembled WGS sequence"/>
</dbReference>
<keyword evidence="2" id="KW-0813">Transport</keyword>
<feature type="domain" description="Major facilitator superfamily (MFS) profile" evidence="8">
    <location>
        <begin position="3"/>
        <end position="377"/>
    </location>
</feature>
<name>A0A1T2XJG5_9BACL</name>
<evidence type="ECO:0000256" key="6">
    <source>
        <dbReference type="ARBA" id="ARBA00023136"/>
    </source>
</evidence>
<evidence type="ECO:0000256" key="5">
    <source>
        <dbReference type="ARBA" id="ARBA00022989"/>
    </source>
</evidence>
<accession>A0A1T2XJG5</accession>
<feature type="transmembrane region" description="Helical" evidence="7">
    <location>
        <begin position="68"/>
        <end position="87"/>
    </location>
</feature>
<evidence type="ECO:0000256" key="1">
    <source>
        <dbReference type="ARBA" id="ARBA00004651"/>
    </source>
</evidence>
<evidence type="ECO:0000256" key="3">
    <source>
        <dbReference type="ARBA" id="ARBA00022475"/>
    </source>
</evidence>
<dbReference type="EMBL" id="MSZX01000002">
    <property type="protein sequence ID" value="OPA80004.1"/>
    <property type="molecule type" value="Genomic_DNA"/>
</dbReference>
<evidence type="ECO:0000256" key="2">
    <source>
        <dbReference type="ARBA" id="ARBA00022448"/>
    </source>
</evidence>
<keyword evidence="5 7" id="KW-1133">Transmembrane helix</keyword>
<comment type="subcellular location">
    <subcellularLocation>
        <location evidence="1">Cell membrane</location>
        <topology evidence="1">Multi-pass membrane protein</topology>
    </subcellularLocation>
</comment>
<comment type="caution">
    <text evidence="9">The sequence shown here is derived from an EMBL/GenBank/DDBJ whole genome shotgun (WGS) entry which is preliminary data.</text>
</comment>
<feature type="transmembrane region" description="Helical" evidence="7">
    <location>
        <begin position="128"/>
        <end position="154"/>
    </location>
</feature>
<dbReference type="InterPro" id="IPR036259">
    <property type="entry name" value="MFS_trans_sf"/>
</dbReference>
<dbReference type="STRING" id="1324314.BVG16_04425"/>
<keyword evidence="4 7" id="KW-0812">Transmembrane</keyword>
<feature type="transmembrane region" description="Helical" evidence="7">
    <location>
        <begin position="239"/>
        <end position="262"/>
    </location>
</feature>
<dbReference type="GO" id="GO:0005886">
    <property type="term" value="C:plasma membrane"/>
    <property type="evidence" value="ECO:0007669"/>
    <property type="project" value="UniProtKB-SubCell"/>
</dbReference>
<feature type="transmembrane region" description="Helical" evidence="7">
    <location>
        <begin position="269"/>
        <end position="287"/>
    </location>
</feature>
<dbReference type="SUPFAM" id="SSF103473">
    <property type="entry name" value="MFS general substrate transporter"/>
    <property type="match status" value="1"/>
</dbReference>
<feature type="transmembrane region" description="Helical" evidence="7">
    <location>
        <begin position="160"/>
        <end position="178"/>
    </location>
</feature>
<protein>
    <submittedName>
        <fullName evidence="9">MFS transporter</fullName>
    </submittedName>
</protein>
<evidence type="ECO:0000313" key="9">
    <source>
        <dbReference type="EMBL" id="OPA80004.1"/>
    </source>
</evidence>
<organism evidence="9 10">
    <name type="scientific">Paenibacillus selenitireducens</name>
    <dbReference type="NCBI Taxonomy" id="1324314"/>
    <lineage>
        <taxon>Bacteria</taxon>
        <taxon>Bacillati</taxon>
        <taxon>Bacillota</taxon>
        <taxon>Bacilli</taxon>
        <taxon>Bacillales</taxon>
        <taxon>Paenibacillaceae</taxon>
        <taxon>Paenibacillus</taxon>
    </lineage>
</organism>
<dbReference type="PANTHER" id="PTHR23517">
    <property type="entry name" value="RESISTANCE PROTEIN MDTM, PUTATIVE-RELATED-RELATED"/>
    <property type="match status" value="1"/>
</dbReference>
<gene>
    <name evidence="9" type="ORF">BVG16_04425</name>
</gene>
<dbReference type="InterPro" id="IPR050171">
    <property type="entry name" value="MFS_Transporters"/>
</dbReference>
<sequence length="388" mass="42234">MKIAIWLYLFLFVAFFDLHAQYPILTPFAISLGAAPSFIGLMMGIYSFTHLPGNLIAGFSVDRYGSRIFIIGSLFGAGLILLFQAHISNPWQLLFLRSISGFVLAFLSPACLSLLARLARDHIQQGKLMAGNGLVHTLASVVSPAAGAFLVAQIGFSKSFTVLGWVLIAIAGVAIFAIHDRPQPVMETDINASTADIENLEDPLPQMPWRFFVLPLAIACSQGILFFELPLMKEALESIMKAGVFFSVISLGALLTLSLLFLSRYSAHVRTWIGSLALAISFFAIAIPTPFPLIALLFIVGMSKGIIFPAMSSYLIELSGGTRYGRMFSTMSIASSIGYFIGPLLAGQLRELVSPYFIAFFILMTALCILPSNHKTRPQLLPTLPNKS</sequence>
<keyword evidence="3" id="KW-1003">Cell membrane</keyword>
<evidence type="ECO:0000259" key="8">
    <source>
        <dbReference type="PROSITE" id="PS50850"/>
    </source>
</evidence>
<dbReference type="InterPro" id="IPR020846">
    <property type="entry name" value="MFS_dom"/>
</dbReference>
<feature type="transmembrane region" description="Helical" evidence="7">
    <location>
        <begin position="209"/>
        <end position="227"/>
    </location>
</feature>
<evidence type="ECO:0000313" key="10">
    <source>
        <dbReference type="Proteomes" id="UP000190188"/>
    </source>
</evidence>